<evidence type="ECO:0000256" key="1">
    <source>
        <dbReference type="SAM" id="MobiDB-lite"/>
    </source>
</evidence>
<dbReference type="Proteomes" id="UP001620645">
    <property type="component" value="Unassembled WGS sequence"/>
</dbReference>
<sequence length="107" mass="11834">MRFSSPFFSFLLLLFIIFVQCVVFLTDAQRAAKWQRKGKGQTMALAYGGQRQRFKMPMAPLSFAPGGHRNGRRRIGAIPRNLLFPPGAPGTPQAVHGSMGAIWTNGK</sequence>
<proteinExistence type="predicted"/>
<keyword evidence="4" id="KW-1185">Reference proteome</keyword>
<reference evidence="3 4" key="1">
    <citation type="submission" date="2024-10" db="EMBL/GenBank/DDBJ databases">
        <authorList>
            <person name="Kim D."/>
        </authorList>
    </citation>
    <scope>NUCLEOTIDE SEQUENCE [LARGE SCALE GENOMIC DNA]</scope>
    <source>
        <strain evidence="3">Taebaek</strain>
    </source>
</reference>
<evidence type="ECO:0000256" key="2">
    <source>
        <dbReference type="SAM" id="SignalP"/>
    </source>
</evidence>
<feature type="signal peptide" evidence="2">
    <location>
        <begin position="1"/>
        <end position="21"/>
    </location>
</feature>
<gene>
    <name evidence="3" type="ORF">niasHS_007315</name>
</gene>
<evidence type="ECO:0008006" key="5">
    <source>
        <dbReference type="Google" id="ProtNLM"/>
    </source>
</evidence>
<evidence type="ECO:0000313" key="3">
    <source>
        <dbReference type="EMBL" id="KAL3090940.1"/>
    </source>
</evidence>
<dbReference type="EMBL" id="JBICCN010000138">
    <property type="protein sequence ID" value="KAL3090940.1"/>
    <property type="molecule type" value="Genomic_DNA"/>
</dbReference>
<feature type="region of interest" description="Disordered" evidence="1">
    <location>
        <begin position="87"/>
        <end position="107"/>
    </location>
</feature>
<feature type="chain" id="PRO_5044770733" description="Secreted protein" evidence="2">
    <location>
        <begin position="22"/>
        <end position="107"/>
    </location>
</feature>
<accession>A0ABD2JK58</accession>
<name>A0ABD2JK58_HETSC</name>
<organism evidence="3 4">
    <name type="scientific">Heterodera schachtii</name>
    <name type="common">Sugarbeet cyst nematode worm</name>
    <name type="synonym">Tylenchus schachtii</name>
    <dbReference type="NCBI Taxonomy" id="97005"/>
    <lineage>
        <taxon>Eukaryota</taxon>
        <taxon>Metazoa</taxon>
        <taxon>Ecdysozoa</taxon>
        <taxon>Nematoda</taxon>
        <taxon>Chromadorea</taxon>
        <taxon>Rhabditida</taxon>
        <taxon>Tylenchina</taxon>
        <taxon>Tylenchomorpha</taxon>
        <taxon>Tylenchoidea</taxon>
        <taxon>Heteroderidae</taxon>
        <taxon>Heteroderinae</taxon>
        <taxon>Heterodera</taxon>
    </lineage>
</organism>
<protein>
    <recommendedName>
        <fullName evidence="5">Secreted protein</fullName>
    </recommendedName>
</protein>
<comment type="caution">
    <text evidence="3">The sequence shown here is derived from an EMBL/GenBank/DDBJ whole genome shotgun (WGS) entry which is preliminary data.</text>
</comment>
<keyword evidence="2" id="KW-0732">Signal</keyword>
<evidence type="ECO:0000313" key="4">
    <source>
        <dbReference type="Proteomes" id="UP001620645"/>
    </source>
</evidence>
<dbReference type="AlphaFoldDB" id="A0ABD2JK58"/>